<keyword evidence="3" id="KW-1185">Reference proteome</keyword>
<dbReference type="Gene3D" id="1.20.58.340">
    <property type="entry name" value="Magnesium transport protein CorA, transmembrane region"/>
    <property type="match status" value="1"/>
</dbReference>
<name>A0AA40CNS9_9PEZI</name>
<keyword evidence="1" id="KW-1133">Transmembrane helix</keyword>
<dbReference type="EMBL" id="JAULSV010000004">
    <property type="protein sequence ID" value="KAK0645440.1"/>
    <property type="molecule type" value="Genomic_DNA"/>
</dbReference>
<accession>A0AA40CNS9</accession>
<gene>
    <name evidence="2" type="ORF">B0T16DRAFT_457473</name>
</gene>
<evidence type="ECO:0000256" key="1">
    <source>
        <dbReference type="SAM" id="Phobius"/>
    </source>
</evidence>
<reference evidence="2" key="1">
    <citation type="submission" date="2023-06" db="EMBL/GenBank/DDBJ databases">
        <title>Genome-scale phylogeny and comparative genomics of the fungal order Sordariales.</title>
        <authorList>
            <consortium name="Lawrence Berkeley National Laboratory"/>
            <person name="Hensen N."/>
            <person name="Bonometti L."/>
            <person name="Westerberg I."/>
            <person name="Brannstrom I.O."/>
            <person name="Guillou S."/>
            <person name="Cros-Aarteil S."/>
            <person name="Calhoun S."/>
            <person name="Haridas S."/>
            <person name="Kuo A."/>
            <person name="Mondo S."/>
            <person name="Pangilinan J."/>
            <person name="Riley R."/>
            <person name="Labutti K."/>
            <person name="Andreopoulos B."/>
            <person name="Lipzen A."/>
            <person name="Chen C."/>
            <person name="Yanf M."/>
            <person name="Daum C."/>
            <person name="Ng V."/>
            <person name="Clum A."/>
            <person name="Steindorff A."/>
            <person name="Ohm R."/>
            <person name="Martin F."/>
            <person name="Silar P."/>
            <person name="Natvig D."/>
            <person name="Lalanne C."/>
            <person name="Gautier V."/>
            <person name="Ament-Velasquez S.L."/>
            <person name="Kruys A."/>
            <person name="Hutchinson M.I."/>
            <person name="Powell A.J."/>
            <person name="Barry K."/>
            <person name="Miller A.N."/>
            <person name="Grigoriev I.V."/>
            <person name="Debuchy R."/>
            <person name="Gladieux P."/>
            <person name="Thoren M.H."/>
            <person name="Johannesson H."/>
        </authorList>
    </citation>
    <scope>NUCLEOTIDE SEQUENCE</scope>
    <source>
        <strain evidence="2">SMH2532-1</strain>
    </source>
</reference>
<dbReference type="AlphaFoldDB" id="A0AA40CNS9"/>
<dbReference type="Proteomes" id="UP001174936">
    <property type="component" value="Unassembled WGS sequence"/>
</dbReference>
<evidence type="ECO:0000313" key="2">
    <source>
        <dbReference type="EMBL" id="KAK0645440.1"/>
    </source>
</evidence>
<sequence>MEEAKSLRDGLFNATAVSEATKSTQLNHYHLVFTVATVVYLPLSFIVAPFALELFDWKDPRQETWFIITIILVAGMTYFVSWLSI</sequence>
<comment type="caution">
    <text evidence="2">The sequence shown here is derived from an EMBL/GenBank/DDBJ whole genome shotgun (WGS) entry which is preliminary data.</text>
</comment>
<keyword evidence="1" id="KW-0472">Membrane</keyword>
<organism evidence="2 3">
    <name type="scientific">Cercophora newfieldiana</name>
    <dbReference type="NCBI Taxonomy" id="92897"/>
    <lineage>
        <taxon>Eukaryota</taxon>
        <taxon>Fungi</taxon>
        <taxon>Dikarya</taxon>
        <taxon>Ascomycota</taxon>
        <taxon>Pezizomycotina</taxon>
        <taxon>Sordariomycetes</taxon>
        <taxon>Sordariomycetidae</taxon>
        <taxon>Sordariales</taxon>
        <taxon>Lasiosphaeriaceae</taxon>
        <taxon>Cercophora</taxon>
    </lineage>
</organism>
<keyword evidence="1" id="KW-0812">Transmembrane</keyword>
<evidence type="ECO:0000313" key="3">
    <source>
        <dbReference type="Proteomes" id="UP001174936"/>
    </source>
</evidence>
<proteinExistence type="predicted"/>
<feature type="transmembrane region" description="Helical" evidence="1">
    <location>
        <begin position="31"/>
        <end position="52"/>
    </location>
</feature>
<protein>
    <submittedName>
        <fullName evidence="2">Uncharacterized protein</fullName>
    </submittedName>
</protein>
<feature type="transmembrane region" description="Helical" evidence="1">
    <location>
        <begin position="64"/>
        <end position="83"/>
    </location>
</feature>